<protein>
    <recommendedName>
        <fullName evidence="5">unspecific monooxygenase</fullName>
        <ecNumber evidence="5">1.14.14.1</ecNumber>
    </recommendedName>
</protein>
<dbReference type="SUPFAM" id="SSF48264">
    <property type="entry name" value="Cytochrome P450"/>
    <property type="match status" value="1"/>
</dbReference>
<evidence type="ECO:0000256" key="12">
    <source>
        <dbReference type="ARBA" id="ARBA00023033"/>
    </source>
</evidence>
<evidence type="ECO:0000256" key="9">
    <source>
        <dbReference type="ARBA" id="ARBA00022848"/>
    </source>
</evidence>
<dbReference type="PRINTS" id="PR00463">
    <property type="entry name" value="EP450I"/>
</dbReference>
<keyword evidence="10 15" id="KW-0560">Oxidoreductase</keyword>
<keyword evidence="9" id="KW-0492">Microsome</keyword>
<dbReference type="Gene3D" id="1.10.630.10">
    <property type="entry name" value="Cytochrome P450"/>
    <property type="match status" value="1"/>
</dbReference>
<evidence type="ECO:0000256" key="10">
    <source>
        <dbReference type="ARBA" id="ARBA00023002"/>
    </source>
</evidence>
<sequence length="503" mass="57729">MCKMLLALLASAILSGALFSYLRWLKVKRYWSQRGVKSFPPNPILGNLTFLLRYDMNTWLREIHRRSKSPYVGIWLFWRPALMVNCPKIGQRVLIKDAALFRDKLVTSGSSDPIGKNNLFTVKDPLWSSLRRKLSLVFTSAKLRSLNGLIDMKTKELLQRIDMEMTKQKCVNIRMVFTDYTTDVIGTASLGFGGEATLTGHSLLRTVTKEFMNFSLFRSMSWIIMFFYPEWVEFFKLSAFPKTSIDCLSKIYRSVLAQRGGYENKIAGTRDLLDALIKIKQECMINNEEMSEETLIAQAAVFLQGGFDTTAKILTWSVYELSFNVDVQEKLYNEVLEIQNMEGTDELERLSSAKYLNAVLDETLRKYAPMGWMDRVAAQDYKIDDNLTVPAGMPVYVNAIGIHYDPSIYPDPMRFMPERFLNNESTKLPNWAFGEGPRSCIGRRFALLNLRCALARLILNYEFRPTLDTPDSTKVKFDKKSLFVTASVPLLIEFSRRDLGIEI</sequence>
<comment type="catalytic activity">
    <reaction evidence="14">
        <text>an organic molecule + reduced [NADPH--hemoprotein reductase] + O2 = an alcohol + oxidized [NADPH--hemoprotein reductase] + H2O + H(+)</text>
        <dbReference type="Rhea" id="RHEA:17149"/>
        <dbReference type="Rhea" id="RHEA-COMP:11964"/>
        <dbReference type="Rhea" id="RHEA-COMP:11965"/>
        <dbReference type="ChEBI" id="CHEBI:15377"/>
        <dbReference type="ChEBI" id="CHEBI:15378"/>
        <dbReference type="ChEBI" id="CHEBI:15379"/>
        <dbReference type="ChEBI" id="CHEBI:30879"/>
        <dbReference type="ChEBI" id="CHEBI:57618"/>
        <dbReference type="ChEBI" id="CHEBI:58210"/>
        <dbReference type="ChEBI" id="CHEBI:142491"/>
        <dbReference type="EC" id="1.14.14.1"/>
    </reaction>
</comment>
<dbReference type="InterPro" id="IPR002401">
    <property type="entry name" value="Cyt_P450_E_grp-I"/>
</dbReference>
<evidence type="ECO:0000313" key="16">
    <source>
        <dbReference type="EMBL" id="CAH2049662.1"/>
    </source>
</evidence>
<evidence type="ECO:0000256" key="3">
    <source>
        <dbReference type="ARBA" id="ARBA00004406"/>
    </source>
</evidence>
<evidence type="ECO:0000256" key="2">
    <source>
        <dbReference type="ARBA" id="ARBA00004174"/>
    </source>
</evidence>
<keyword evidence="7 15" id="KW-0479">Metal-binding</keyword>
<dbReference type="Proteomes" id="UP000837857">
    <property type="component" value="Chromosome 19"/>
</dbReference>
<accession>A0ABN8IAV6</accession>
<evidence type="ECO:0000256" key="6">
    <source>
        <dbReference type="ARBA" id="ARBA00022617"/>
    </source>
</evidence>
<evidence type="ECO:0000256" key="13">
    <source>
        <dbReference type="ARBA" id="ARBA00023136"/>
    </source>
</evidence>
<evidence type="ECO:0000256" key="5">
    <source>
        <dbReference type="ARBA" id="ARBA00012109"/>
    </source>
</evidence>
<reference evidence="16" key="1">
    <citation type="submission" date="2022-03" db="EMBL/GenBank/DDBJ databases">
        <authorList>
            <person name="Martin H S."/>
        </authorList>
    </citation>
    <scope>NUCLEOTIDE SEQUENCE</scope>
</reference>
<evidence type="ECO:0000256" key="7">
    <source>
        <dbReference type="ARBA" id="ARBA00022723"/>
    </source>
</evidence>
<dbReference type="InterPro" id="IPR050476">
    <property type="entry name" value="Insect_CytP450_Detox"/>
</dbReference>
<keyword evidence="8" id="KW-0256">Endoplasmic reticulum</keyword>
<evidence type="ECO:0000256" key="14">
    <source>
        <dbReference type="ARBA" id="ARBA00047827"/>
    </source>
</evidence>
<dbReference type="InterPro" id="IPR036396">
    <property type="entry name" value="Cyt_P450_sf"/>
</dbReference>
<evidence type="ECO:0000256" key="15">
    <source>
        <dbReference type="RuleBase" id="RU000461"/>
    </source>
</evidence>
<keyword evidence="12 15" id="KW-0503">Monooxygenase</keyword>
<proteinExistence type="inferred from homology"/>
<dbReference type="EC" id="1.14.14.1" evidence="5"/>
<gene>
    <name evidence="16" type="ORF">IPOD504_LOCUS6993</name>
</gene>
<dbReference type="Pfam" id="PF00067">
    <property type="entry name" value="p450"/>
    <property type="match status" value="1"/>
</dbReference>
<dbReference type="EMBL" id="OW152831">
    <property type="protein sequence ID" value="CAH2049662.1"/>
    <property type="molecule type" value="Genomic_DNA"/>
</dbReference>
<dbReference type="PROSITE" id="PS00086">
    <property type="entry name" value="CYTOCHROME_P450"/>
    <property type="match status" value="1"/>
</dbReference>
<comment type="cofactor">
    <cofactor evidence="1">
        <name>heme</name>
        <dbReference type="ChEBI" id="CHEBI:30413"/>
    </cofactor>
</comment>
<keyword evidence="11 15" id="KW-0408">Iron</keyword>
<comment type="subcellular location">
    <subcellularLocation>
        <location evidence="3">Endoplasmic reticulum membrane</location>
        <topology evidence="3">Peripheral membrane protein</topology>
    </subcellularLocation>
    <subcellularLocation>
        <location evidence="2">Microsome membrane</location>
        <topology evidence="2">Peripheral membrane protein</topology>
    </subcellularLocation>
</comment>
<keyword evidence="6 15" id="KW-0349">Heme</keyword>
<evidence type="ECO:0000256" key="8">
    <source>
        <dbReference type="ARBA" id="ARBA00022824"/>
    </source>
</evidence>
<evidence type="ECO:0000256" key="4">
    <source>
        <dbReference type="ARBA" id="ARBA00010617"/>
    </source>
</evidence>
<keyword evidence="13" id="KW-0472">Membrane</keyword>
<dbReference type="PANTHER" id="PTHR24292:SF54">
    <property type="entry name" value="CYP9F3-RELATED"/>
    <property type="match status" value="1"/>
</dbReference>
<dbReference type="CDD" id="cd11056">
    <property type="entry name" value="CYP6-like"/>
    <property type="match status" value="1"/>
</dbReference>
<evidence type="ECO:0000313" key="17">
    <source>
        <dbReference type="Proteomes" id="UP000837857"/>
    </source>
</evidence>
<evidence type="ECO:0000256" key="11">
    <source>
        <dbReference type="ARBA" id="ARBA00023004"/>
    </source>
</evidence>
<feature type="non-terminal residue" evidence="16">
    <location>
        <position position="503"/>
    </location>
</feature>
<dbReference type="PRINTS" id="PR00385">
    <property type="entry name" value="P450"/>
</dbReference>
<dbReference type="InterPro" id="IPR017972">
    <property type="entry name" value="Cyt_P450_CS"/>
</dbReference>
<evidence type="ECO:0000256" key="1">
    <source>
        <dbReference type="ARBA" id="ARBA00001971"/>
    </source>
</evidence>
<organism evidence="16 17">
    <name type="scientific">Iphiclides podalirius</name>
    <name type="common">scarce swallowtail</name>
    <dbReference type="NCBI Taxonomy" id="110791"/>
    <lineage>
        <taxon>Eukaryota</taxon>
        <taxon>Metazoa</taxon>
        <taxon>Ecdysozoa</taxon>
        <taxon>Arthropoda</taxon>
        <taxon>Hexapoda</taxon>
        <taxon>Insecta</taxon>
        <taxon>Pterygota</taxon>
        <taxon>Neoptera</taxon>
        <taxon>Endopterygota</taxon>
        <taxon>Lepidoptera</taxon>
        <taxon>Glossata</taxon>
        <taxon>Ditrysia</taxon>
        <taxon>Papilionoidea</taxon>
        <taxon>Papilionidae</taxon>
        <taxon>Papilioninae</taxon>
        <taxon>Iphiclides</taxon>
    </lineage>
</organism>
<keyword evidence="17" id="KW-1185">Reference proteome</keyword>
<dbReference type="InterPro" id="IPR001128">
    <property type="entry name" value="Cyt_P450"/>
</dbReference>
<dbReference type="PANTHER" id="PTHR24292">
    <property type="entry name" value="CYTOCHROME P450"/>
    <property type="match status" value="1"/>
</dbReference>
<name>A0ABN8IAV6_9NEOP</name>
<comment type="similarity">
    <text evidence="4 15">Belongs to the cytochrome P450 family.</text>
</comment>